<evidence type="ECO:0000313" key="3">
    <source>
        <dbReference type="EMBL" id="AIF06181.1"/>
    </source>
</evidence>
<dbReference type="PANTHER" id="PTHR36844:SF1">
    <property type="entry name" value="PROTEASE PRSW"/>
    <property type="match status" value="1"/>
</dbReference>
<accession>A0A075GQB0</accession>
<dbReference type="InterPro" id="IPR026898">
    <property type="entry name" value="PrsW"/>
</dbReference>
<feature type="transmembrane region" description="Helical" evidence="2">
    <location>
        <begin position="497"/>
        <end position="517"/>
    </location>
</feature>
<feature type="transmembrane region" description="Helical" evidence="2">
    <location>
        <begin position="183"/>
        <end position="202"/>
    </location>
</feature>
<evidence type="ECO:0000256" key="1">
    <source>
        <dbReference type="SAM" id="MobiDB-lite"/>
    </source>
</evidence>
<keyword evidence="2" id="KW-0472">Membrane</keyword>
<feature type="transmembrane region" description="Helical" evidence="2">
    <location>
        <begin position="288"/>
        <end position="311"/>
    </location>
</feature>
<evidence type="ECO:0008006" key="4">
    <source>
        <dbReference type="Google" id="ProtNLM"/>
    </source>
</evidence>
<name>A0A075GQB0_9EURY</name>
<sequence>MWLTPLGPSMQPSDGGYPLTGPTHPTGAVRPLQIPVQTQHAVGVAPPGHTYIMPEVNPLSPPPADLQLIRVSKPWKIYGRMLGTVIVATFLAQLIFMIPYGAALNDPYLSICGGVCAAPFVFLLTFFRRPKLVHLQRAVADDSGTNVHRLAMGGSLQTPSKTRFAHHIVRDDSLLDTPPSKTAWMVFAGLLVITTFLTGLYFTSEAGAIIAILLFVIIGIPAWLLGFSIPVVAWWSWCTRRLGLHTRQREAESWLVAGMLSAIPALTINSMIFPIIAGIFFSDYVVELLMPVVSAPFGEEICKGLFVLAFASSIDTPKRGFQVGFTVGLGFAMLENLIYILSSTFGGPIAFTLTALVRGIGSIPGHAFWTGLTGTGLGWYLMKRKARDEQNMQILNEMDETPEDQQLEWKLLDPKSGEFVGSESPEQAVVAPATELLGEFRLPLLEPYTVQHNEARIPIPKHPLIGLILAISGHAFWNGTLTVIELIGIVADLSDGEIFALSLLWSGLLVCGVLLLGREIIRSVIASPDSI</sequence>
<feature type="transmembrane region" description="Helical" evidence="2">
    <location>
        <begin position="77"/>
        <end position="102"/>
    </location>
</feature>
<organism evidence="3">
    <name type="scientific">uncultured marine group II/III euryarchaeote KM3_190_A05</name>
    <dbReference type="NCBI Taxonomy" id="1457960"/>
    <lineage>
        <taxon>Archaea</taxon>
        <taxon>Methanobacteriati</taxon>
        <taxon>Methanobacteriota</taxon>
        <taxon>environmental samples</taxon>
    </lineage>
</organism>
<dbReference type="PANTHER" id="PTHR36844">
    <property type="entry name" value="PROTEASE PRSW"/>
    <property type="match status" value="1"/>
</dbReference>
<proteinExistence type="predicted"/>
<feature type="transmembrane region" description="Helical" evidence="2">
    <location>
        <begin position="108"/>
        <end position="127"/>
    </location>
</feature>
<dbReference type="EMBL" id="KF900762">
    <property type="protein sequence ID" value="AIF06181.1"/>
    <property type="molecule type" value="Genomic_DNA"/>
</dbReference>
<feature type="region of interest" description="Disordered" evidence="1">
    <location>
        <begin position="1"/>
        <end position="22"/>
    </location>
</feature>
<keyword evidence="2" id="KW-0812">Transmembrane</keyword>
<dbReference type="AlphaFoldDB" id="A0A075GQB0"/>
<feature type="transmembrane region" description="Helical" evidence="2">
    <location>
        <begin position="362"/>
        <end position="382"/>
    </location>
</feature>
<dbReference type="GO" id="GO:0008233">
    <property type="term" value="F:peptidase activity"/>
    <property type="evidence" value="ECO:0007669"/>
    <property type="project" value="InterPro"/>
</dbReference>
<evidence type="ECO:0000256" key="2">
    <source>
        <dbReference type="SAM" id="Phobius"/>
    </source>
</evidence>
<feature type="transmembrane region" description="Helical" evidence="2">
    <location>
        <begin position="208"/>
        <end position="233"/>
    </location>
</feature>
<protein>
    <recommendedName>
        <fullName evidence="4">PrsW family intramembrane metalloprotease</fullName>
    </recommendedName>
</protein>
<feature type="transmembrane region" description="Helical" evidence="2">
    <location>
        <begin position="254"/>
        <end position="282"/>
    </location>
</feature>
<feature type="transmembrane region" description="Helical" evidence="2">
    <location>
        <begin position="323"/>
        <end position="342"/>
    </location>
</feature>
<keyword evidence="2" id="KW-1133">Transmembrane helix</keyword>
<dbReference type="Pfam" id="PF13367">
    <property type="entry name" value="PrsW-protease"/>
    <property type="match status" value="1"/>
</dbReference>
<reference evidence="3" key="1">
    <citation type="journal article" date="2014" name="Genome Biol. Evol.">
        <title>Pangenome evidence for extensive interdomain horizontal transfer affecting lineage core and shell genes in uncultured planktonic thaumarchaeota and euryarchaeota.</title>
        <authorList>
            <person name="Deschamps P."/>
            <person name="Zivanovic Y."/>
            <person name="Moreira D."/>
            <person name="Rodriguez-Valera F."/>
            <person name="Lopez-Garcia P."/>
        </authorList>
    </citation>
    <scope>NUCLEOTIDE SEQUENCE</scope>
</reference>
<feature type="transmembrane region" description="Helical" evidence="2">
    <location>
        <begin position="464"/>
        <end position="491"/>
    </location>
</feature>